<dbReference type="GO" id="GO:0046872">
    <property type="term" value="F:metal ion binding"/>
    <property type="evidence" value="ECO:0007669"/>
    <property type="project" value="UniProtKB-KW"/>
</dbReference>
<evidence type="ECO:0000256" key="6">
    <source>
        <dbReference type="ARBA" id="ARBA00023002"/>
    </source>
</evidence>
<feature type="domain" description="4Fe-4S ferredoxin-type" evidence="9">
    <location>
        <begin position="81"/>
        <end position="110"/>
    </location>
</feature>
<dbReference type="InterPro" id="IPR040074">
    <property type="entry name" value="BssD/PflA/YjjW"/>
</dbReference>
<dbReference type="PROSITE" id="PS00198">
    <property type="entry name" value="4FE4S_FER_1"/>
    <property type="match status" value="2"/>
</dbReference>
<dbReference type="GO" id="GO:0051539">
    <property type="term" value="F:4 iron, 4 sulfur cluster binding"/>
    <property type="evidence" value="ECO:0007669"/>
    <property type="project" value="UniProtKB-KW"/>
</dbReference>
<evidence type="ECO:0000256" key="3">
    <source>
        <dbReference type="ARBA" id="ARBA00022485"/>
    </source>
</evidence>
<dbReference type="EMBL" id="PYMC01000003">
    <property type="protein sequence ID" value="PSW06104.1"/>
    <property type="molecule type" value="Genomic_DNA"/>
</dbReference>
<evidence type="ECO:0000256" key="2">
    <source>
        <dbReference type="ARBA" id="ARBA00009777"/>
    </source>
</evidence>
<dbReference type="Gene3D" id="3.20.20.70">
    <property type="entry name" value="Aldolase class I"/>
    <property type="match status" value="1"/>
</dbReference>
<dbReference type="Proteomes" id="UP000240904">
    <property type="component" value="Unassembled WGS sequence"/>
</dbReference>
<evidence type="ECO:0000256" key="1">
    <source>
        <dbReference type="ARBA" id="ARBA00001966"/>
    </source>
</evidence>
<dbReference type="InterPro" id="IPR012839">
    <property type="entry name" value="Organic_radical_activase"/>
</dbReference>
<feature type="domain" description="4Fe-4S ferredoxin-type" evidence="9">
    <location>
        <begin position="47"/>
        <end position="67"/>
    </location>
</feature>
<dbReference type="AlphaFoldDB" id="A0A2T3N1N8"/>
<dbReference type="RefSeq" id="WP_107282484.1">
    <property type="nucleotide sequence ID" value="NZ_PYMC01000003.1"/>
</dbReference>
<evidence type="ECO:0000256" key="8">
    <source>
        <dbReference type="ARBA" id="ARBA00023014"/>
    </source>
</evidence>
<dbReference type="PROSITE" id="PS51379">
    <property type="entry name" value="4FE4S_FER_2"/>
    <property type="match status" value="2"/>
</dbReference>
<dbReference type="SFLD" id="SFLDS00029">
    <property type="entry name" value="Radical_SAM"/>
    <property type="match status" value="1"/>
</dbReference>
<dbReference type="OrthoDB" id="9782387at2"/>
<keyword evidence="6" id="KW-0560">Oxidoreductase</keyword>
<dbReference type="SFLD" id="SFLDG01066">
    <property type="entry name" value="organic_radical-activating_enz"/>
    <property type="match status" value="1"/>
</dbReference>
<dbReference type="InterPro" id="IPR017900">
    <property type="entry name" value="4Fe4S_Fe_S_CS"/>
</dbReference>
<comment type="caution">
    <text evidence="11">The sequence shown here is derived from an EMBL/GenBank/DDBJ whole genome shotgun (WGS) entry which is preliminary data.</text>
</comment>
<organism evidence="11 12">
    <name type="scientific">Photobacterium lipolyticum</name>
    <dbReference type="NCBI Taxonomy" id="266810"/>
    <lineage>
        <taxon>Bacteria</taxon>
        <taxon>Pseudomonadati</taxon>
        <taxon>Pseudomonadota</taxon>
        <taxon>Gammaproteobacteria</taxon>
        <taxon>Vibrionales</taxon>
        <taxon>Vibrionaceae</taxon>
        <taxon>Photobacterium</taxon>
    </lineage>
</organism>
<dbReference type="PANTHER" id="PTHR30352:SF13">
    <property type="entry name" value="GLYCYL-RADICAL ENZYME ACTIVATING ENZYME YJJW-RELATED"/>
    <property type="match status" value="1"/>
</dbReference>
<accession>A0A2T3N1N8</accession>
<feature type="domain" description="Radical SAM core" evidence="10">
    <location>
        <begin position="17"/>
        <end position="298"/>
    </location>
</feature>
<dbReference type="PROSITE" id="PS51918">
    <property type="entry name" value="RADICAL_SAM"/>
    <property type="match status" value="1"/>
</dbReference>
<proteinExistence type="inferred from homology"/>
<evidence type="ECO:0000259" key="10">
    <source>
        <dbReference type="PROSITE" id="PS51918"/>
    </source>
</evidence>
<dbReference type="InterPro" id="IPR007197">
    <property type="entry name" value="rSAM"/>
</dbReference>
<evidence type="ECO:0000313" key="11">
    <source>
        <dbReference type="EMBL" id="PSW06104.1"/>
    </source>
</evidence>
<dbReference type="InterPro" id="IPR034457">
    <property type="entry name" value="Organic_radical-activating"/>
</dbReference>
<reference evidence="11 12" key="1">
    <citation type="submission" date="2018-03" db="EMBL/GenBank/DDBJ databases">
        <title>Whole genome sequencing of Histamine producing bacteria.</title>
        <authorList>
            <person name="Butler K."/>
        </authorList>
    </citation>
    <scope>NUCLEOTIDE SEQUENCE [LARGE SCALE GENOMIC DNA]</scope>
    <source>
        <strain evidence="11 12">DSM 16190</strain>
    </source>
</reference>
<gene>
    <name evidence="11" type="primary">yjjW</name>
    <name evidence="11" type="ORF">C9I89_06225</name>
</gene>
<evidence type="ECO:0000256" key="7">
    <source>
        <dbReference type="ARBA" id="ARBA00023004"/>
    </source>
</evidence>
<protein>
    <submittedName>
        <fullName evidence="11">YjjW family glycine radical enzyme activase</fullName>
    </submittedName>
</protein>
<evidence type="ECO:0000313" key="12">
    <source>
        <dbReference type="Proteomes" id="UP000240904"/>
    </source>
</evidence>
<dbReference type="SUPFAM" id="SSF54862">
    <property type="entry name" value="4Fe-4S ferredoxins"/>
    <property type="match status" value="1"/>
</dbReference>
<dbReference type="SFLD" id="SFLDG01118">
    <property type="entry name" value="activating_enzymes__group_2"/>
    <property type="match status" value="1"/>
</dbReference>
<sequence>MTGNKATVSKILTFSCVDGPGNRLVIFLQGCNFKCKNCHNPHTIGHCNDCGDCVSQCPTQALSLYEQVQDGQDLQPQKGTSRVRWDASLCSHCDQCLAVCPQQSSPKTRQYSVAEMLAVLRKNSLFINGITVTGGEATLQLKFITALFTMIKSAPDLLHLTCMVDSNGSLSSTGWQNLLPVIDGAMIDLKAWQQETHLWLTGRNHHRVFQSIELLARHQKLYEVRLLYIPGITDFDAEIDELAGYLNTLPTDTRIKLNAFQHHGVTGEAQEWAVCLEQDINQLATGLTSRGVKNLVLPAVYV</sequence>
<evidence type="ECO:0000256" key="4">
    <source>
        <dbReference type="ARBA" id="ARBA00022691"/>
    </source>
</evidence>
<dbReference type="InterPro" id="IPR023912">
    <property type="entry name" value="YjjW_bact"/>
</dbReference>
<keyword evidence="8" id="KW-0411">Iron-sulfur</keyword>
<keyword evidence="5" id="KW-0479">Metal-binding</keyword>
<dbReference type="Pfam" id="PF12838">
    <property type="entry name" value="Fer4_7"/>
    <property type="match status" value="1"/>
</dbReference>
<dbReference type="InterPro" id="IPR058240">
    <property type="entry name" value="rSAM_sf"/>
</dbReference>
<name>A0A2T3N1N8_9GAMM</name>
<dbReference type="PIRSF" id="PIRSF000371">
    <property type="entry name" value="PFL_act_enz"/>
    <property type="match status" value="1"/>
</dbReference>
<dbReference type="InterPro" id="IPR013785">
    <property type="entry name" value="Aldolase_TIM"/>
</dbReference>
<comment type="similarity">
    <text evidence="2">Belongs to the organic radical-activating enzymes family.</text>
</comment>
<dbReference type="PANTHER" id="PTHR30352">
    <property type="entry name" value="PYRUVATE FORMATE-LYASE-ACTIVATING ENZYME"/>
    <property type="match status" value="1"/>
</dbReference>
<evidence type="ECO:0000259" key="9">
    <source>
        <dbReference type="PROSITE" id="PS51379"/>
    </source>
</evidence>
<comment type="cofactor">
    <cofactor evidence="1">
        <name>[4Fe-4S] cluster</name>
        <dbReference type="ChEBI" id="CHEBI:49883"/>
    </cofactor>
</comment>
<dbReference type="NCBIfam" id="TIGR04041">
    <property type="entry name" value="activase_YjjW"/>
    <property type="match status" value="1"/>
</dbReference>
<dbReference type="Pfam" id="PF13353">
    <property type="entry name" value="Fer4_12"/>
    <property type="match status" value="1"/>
</dbReference>
<dbReference type="InterPro" id="IPR017896">
    <property type="entry name" value="4Fe4S_Fe-S-bd"/>
</dbReference>
<dbReference type="PROSITE" id="PS01087">
    <property type="entry name" value="RADICAL_ACTIVATING"/>
    <property type="match status" value="1"/>
</dbReference>
<keyword evidence="3" id="KW-0004">4Fe-4S</keyword>
<dbReference type="SUPFAM" id="SSF102114">
    <property type="entry name" value="Radical SAM enzymes"/>
    <property type="match status" value="1"/>
</dbReference>
<keyword evidence="4" id="KW-0949">S-adenosyl-L-methionine</keyword>
<dbReference type="InterPro" id="IPR001989">
    <property type="entry name" value="Radical_activat_CS"/>
</dbReference>
<keyword evidence="12" id="KW-1185">Reference proteome</keyword>
<dbReference type="GO" id="GO:0016491">
    <property type="term" value="F:oxidoreductase activity"/>
    <property type="evidence" value="ECO:0007669"/>
    <property type="project" value="UniProtKB-KW"/>
</dbReference>
<dbReference type="SFLD" id="SFLDF00392">
    <property type="entry name" value="YjjI_activase"/>
    <property type="match status" value="1"/>
</dbReference>
<keyword evidence="7" id="KW-0408">Iron</keyword>
<dbReference type="Gene3D" id="3.30.70.20">
    <property type="match status" value="1"/>
</dbReference>
<evidence type="ECO:0000256" key="5">
    <source>
        <dbReference type="ARBA" id="ARBA00022723"/>
    </source>
</evidence>